<organism evidence="2">
    <name type="scientific">Uncultured Desulfatiglans sp</name>
    <dbReference type="NCBI Taxonomy" id="1748965"/>
    <lineage>
        <taxon>Bacteria</taxon>
        <taxon>Pseudomonadati</taxon>
        <taxon>Thermodesulfobacteriota</taxon>
        <taxon>Desulfobacteria</taxon>
        <taxon>Desulfatiglandales</taxon>
        <taxon>Desulfatiglandaceae</taxon>
        <taxon>Desulfatiglans</taxon>
        <taxon>environmental samples</taxon>
    </lineage>
</organism>
<proteinExistence type="predicted"/>
<dbReference type="EMBL" id="UPXX01000031">
    <property type="protein sequence ID" value="VBB46654.1"/>
    <property type="molecule type" value="Genomic_DNA"/>
</dbReference>
<feature type="region of interest" description="Disordered" evidence="1">
    <location>
        <begin position="66"/>
        <end position="122"/>
    </location>
</feature>
<dbReference type="AlphaFoldDB" id="A0A653AG45"/>
<evidence type="ECO:0000313" key="2">
    <source>
        <dbReference type="EMBL" id="VBB46654.1"/>
    </source>
</evidence>
<sequence>MERRSSGLYRGKDLSRRVVPLYPQRCPADCAADSGREGQGRMVLQLPEGIIDPRRADHWARSDQSCVKTDCSSGSGPGRRRPSHGRAKIPCASSSPCSGTCRGSSTPGRAVSPSPRTTGYRI</sequence>
<reference evidence="2" key="1">
    <citation type="submission" date="2018-07" db="EMBL/GenBank/DDBJ databases">
        <authorList>
            <consortium name="Genoscope - CEA"/>
            <person name="William W."/>
        </authorList>
    </citation>
    <scope>NUCLEOTIDE SEQUENCE</scope>
    <source>
        <strain evidence="2">IK1</strain>
    </source>
</reference>
<gene>
    <name evidence="2" type="ORF">TRIP_B40448</name>
</gene>
<feature type="compositionally biased region" description="Basic residues" evidence="1">
    <location>
        <begin position="78"/>
        <end position="87"/>
    </location>
</feature>
<evidence type="ECO:0000256" key="1">
    <source>
        <dbReference type="SAM" id="MobiDB-lite"/>
    </source>
</evidence>
<feature type="compositionally biased region" description="Polar residues" evidence="1">
    <location>
        <begin position="92"/>
        <end position="107"/>
    </location>
</feature>
<protein>
    <submittedName>
        <fullName evidence="2">Uncharacterized protein</fullName>
    </submittedName>
</protein>
<name>A0A653AG45_UNCDX</name>
<accession>A0A653AG45</accession>